<evidence type="ECO:0000256" key="3">
    <source>
        <dbReference type="ARBA" id="ARBA00022729"/>
    </source>
</evidence>
<keyword evidence="5" id="KW-0119">Carbohydrate metabolism</keyword>
<evidence type="ECO:0000256" key="1">
    <source>
        <dbReference type="ARBA" id="ARBA00009865"/>
    </source>
</evidence>
<dbReference type="SMART" id="SM00606">
    <property type="entry name" value="CBD_IV"/>
    <property type="match status" value="1"/>
</dbReference>
<dbReference type="EMBL" id="LT607753">
    <property type="protein sequence ID" value="SCG37393.1"/>
    <property type="molecule type" value="Genomic_DNA"/>
</dbReference>
<dbReference type="InterPro" id="IPR023296">
    <property type="entry name" value="Glyco_hydro_beta-prop_sf"/>
</dbReference>
<gene>
    <name evidence="10" type="ORF">GA0070614_0389</name>
</gene>
<dbReference type="PROSITE" id="PS51175">
    <property type="entry name" value="CBM6"/>
    <property type="match status" value="1"/>
</dbReference>
<dbReference type="PROSITE" id="PS51318">
    <property type="entry name" value="TAT"/>
    <property type="match status" value="1"/>
</dbReference>
<evidence type="ECO:0000256" key="4">
    <source>
        <dbReference type="ARBA" id="ARBA00022801"/>
    </source>
</evidence>
<dbReference type="InterPro" id="IPR008979">
    <property type="entry name" value="Galactose-bd-like_sf"/>
</dbReference>
<keyword evidence="6 7" id="KW-0326">Glycosidase</keyword>
<evidence type="ECO:0000313" key="11">
    <source>
        <dbReference type="Proteomes" id="UP000198215"/>
    </source>
</evidence>
<dbReference type="Gene3D" id="2.60.120.260">
    <property type="entry name" value="Galactose-binding domain-like"/>
    <property type="match status" value="1"/>
</dbReference>
<dbReference type="SUPFAM" id="SSF75005">
    <property type="entry name" value="Arabinanase/levansucrase/invertase"/>
    <property type="match status" value="1"/>
</dbReference>
<dbReference type="RefSeq" id="WP_157744862.1">
    <property type="nucleotide sequence ID" value="NZ_LT607753.1"/>
</dbReference>
<dbReference type="PANTHER" id="PTHR43772">
    <property type="entry name" value="ENDO-1,4-BETA-XYLANASE"/>
    <property type="match status" value="1"/>
</dbReference>
<organism evidence="10 11">
    <name type="scientific">Micromonospora coxensis</name>
    <dbReference type="NCBI Taxonomy" id="356852"/>
    <lineage>
        <taxon>Bacteria</taxon>
        <taxon>Bacillati</taxon>
        <taxon>Actinomycetota</taxon>
        <taxon>Actinomycetes</taxon>
        <taxon>Micromonosporales</taxon>
        <taxon>Micromonosporaceae</taxon>
        <taxon>Micromonospora</taxon>
    </lineage>
</organism>
<dbReference type="InterPro" id="IPR006710">
    <property type="entry name" value="Glyco_hydro_43"/>
</dbReference>
<keyword evidence="11" id="KW-1185">Reference proteome</keyword>
<dbReference type="GO" id="GO:0030246">
    <property type="term" value="F:carbohydrate binding"/>
    <property type="evidence" value="ECO:0007669"/>
    <property type="project" value="InterPro"/>
</dbReference>
<evidence type="ECO:0000313" key="10">
    <source>
        <dbReference type="EMBL" id="SCG37393.1"/>
    </source>
</evidence>
<evidence type="ECO:0000256" key="7">
    <source>
        <dbReference type="RuleBase" id="RU361187"/>
    </source>
</evidence>
<reference evidence="11" key="1">
    <citation type="submission" date="2016-06" db="EMBL/GenBank/DDBJ databases">
        <authorList>
            <person name="Varghese N."/>
            <person name="Submissions Spin"/>
        </authorList>
    </citation>
    <scope>NUCLEOTIDE SEQUENCE [LARGE SCALE GENOMIC DNA]</scope>
    <source>
        <strain evidence="11">DSM 45161</strain>
    </source>
</reference>
<dbReference type="OrthoDB" id="9758923at2"/>
<comment type="similarity">
    <text evidence="1 7">Belongs to the glycosyl hydrolase 43 family.</text>
</comment>
<dbReference type="AlphaFoldDB" id="A0A1C5GUH3"/>
<keyword evidence="3 8" id="KW-0732">Signal</keyword>
<evidence type="ECO:0000256" key="8">
    <source>
        <dbReference type="SAM" id="SignalP"/>
    </source>
</evidence>
<protein>
    <submittedName>
        <fullName evidence="10">Carbohydrate binding module (Family 6)</fullName>
    </submittedName>
</protein>
<dbReference type="Proteomes" id="UP000198215">
    <property type="component" value="Chromosome I"/>
</dbReference>
<dbReference type="GO" id="GO:0045493">
    <property type="term" value="P:xylan catabolic process"/>
    <property type="evidence" value="ECO:0007669"/>
    <property type="project" value="UniProtKB-KW"/>
</dbReference>
<evidence type="ECO:0000256" key="6">
    <source>
        <dbReference type="ARBA" id="ARBA00023295"/>
    </source>
</evidence>
<dbReference type="InterPro" id="IPR006584">
    <property type="entry name" value="Cellulose-bd_IV"/>
</dbReference>
<proteinExistence type="inferred from homology"/>
<accession>A0A1C5GUH3</accession>
<dbReference type="Gene3D" id="2.115.10.20">
    <property type="entry name" value="Glycosyl hydrolase domain, family 43"/>
    <property type="match status" value="1"/>
</dbReference>
<dbReference type="PANTHER" id="PTHR43772:SF2">
    <property type="entry name" value="PUTATIVE (AFU_ORTHOLOGUE AFUA_2G04480)-RELATED"/>
    <property type="match status" value="1"/>
</dbReference>
<dbReference type="InterPro" id="IPR052176">
    <property type="entry name" value="Glycosyl_Hydrlase_43_Enz"/>
</dbReference>
<keyword evidence="4 7" id="KW-0378">Hydrolase</keyword>
<keyword evidence="2" id="KW-0858">Xylan degradation</keyword>
<dbReference type="GO" id="GO:0004553">
    <property type="term" value="F:hydrolase activity, hydrolyzing O-glycosyl compounds"/>
    <property type="evidence" value="ECO:0007669"/>
    <property type="project" value="InterPro"/>
</dbReference>
<dbReference type="CDD" id="cd08990">
    <property type="entry name" value="GH43_AXH_like"/>
    <property type="match status" value="1"/>
</dbReference>
<dbReference type="InterPro" id="IPR005084">
    <property type="entry name" value="CBM6"/>
</dbReference>
<evidence type="ECO:0000259" key="9">
    <source>
        <dbReference type="PROSITE" id="PS51175"/>
    </source>
</evidence>
<feature type="domain" description="CBM6" evidence="9">
    <location>
        <begin position="361"/>
        <end position="484"/>
    </location>
</feature>
<dbReference type="Pfam" id="PF04616">
    <property type="entry name" value="Glyco_hydro_43"/>
    <property type="match status" value="1"/>
</dbReference>
<evidence type="ECO:0000256" key="2">
    <source>
        <dbReference type="ARBA" id="ARBA00022651"/>
    </source>
</evidence>
<feature type="chain" id="PRO_5038982273" evidence="8">
    <location>
        <begin position="24"/>
        <end position="486"/>
    </location>
</feature>
<feature type="signal peptide" evidence="8">
    <location>
        <begin position="1"/>
        <end position="23"/>
    </location>
</feature>
<name>A0A1C5GUH3_9ACTN</name>
<dbReference type="Pfam" id="PF03422">
    <property type="entry name" value="CBM_6"/>
    <property type="match status" value="1"/>
</dbReference>
<sequence>MPSRRRLLAAAVGAVTVFGMAVAGITSASADQQQAPKTSTAAAVTSGNPIVKNIRGADPDVHVWDGRVWMYTSQDRPPIDSSTNYSGMDGYHVFSSTDMVNWTDHGEILHSRDVSWGSRGYMWAPGAARKGTTNYLFYPHKDKNGTWRIGVATANSPAGPFADSGRHIPDISGIDPMVLQDGSNYYLYWSGWKNEGGHTKHIPYVAKLKSNMTELAESPRAVDYGATNHKEGIFVFKKGTTYYFTYTDWQGETDQGFWATGSSPYGPFGGAGQLKGAVGPKPAGAQDHHSIIRYADKWYYFYHVGNYTNAAGEPGAGYRRNASVDYLHFRTDGGLKKVVHTTTGVNKVTSPDGGTPPGAPGRIQAEDFTSQTGGVRIETTAGADGRSIGYLTDGSSVSYEVDITATGRHQMTFRYASAAAGGRIGVEQGQTQVGATTAAGTGGWTAWRTVTADVDLKAGTKQRVTLTFEGDGGYLINLDRFDIVRR</sequence>
<evidence type="ECO:0000256" key="5">
    <source>
        <dbReference type="ARBA" id="ARBA00023277"/>
    </source>
</evidence>
<dbReference type="InterPro" id="IPR006311">
    <property type="entry name" value="TAT_signal"/>
</dbReference>
<keyword evidence="2" id="KW-0624">Polysaccharide degradation</keyword>
<dbReference type="SUPFAM" id="SSF49785">
    <property type="entry name" value="Galactose-binding domain-like"/>
    <property type="match status" value="1"/>
</dbReference>